<dbReference type="GO" id="GO:0005886">
    <property type="term" value="C:plasma membrane"/>
    <property type="evidence" value="ECO:0007669"/>
    <property type="project" value="UniProtKB-SubCell"/>
</dbReference>
<feature type="transmembrane region" description="Helical" evidence="10">
    <location>
        <begin position="261"/>
        <end position="287"/>
    </location>
</feature>
<sequence length="340" mass="38243">MKLLSFVFPIFNESENIDLLYQEITRVLGEVEYRYELIFVNDGSADDSLAKLMALQRQDPRVVVVDFARNFGHQMAVTAGLDRADGDAVVIMDSDLQDPPEVALELVAKWEEGFDVVYAQRRSREDTAFKKFTANVYYRLLSSLSDIDIPRNTGDFRLVDRKVVLELRKYREQDRFLRGMVSYVGFRQTAVKFDRHARHAGETGYPLKKMIKFALDGIIGFSDKPLRLISQVGVLMAVISVLGIIYALVRRIFFPAQVVNGWTFTIIVVLLVGGIQLLMMGIMGTYLGRIYTQVKGRPLYSVRSIASTPGAQYHDPQGAEQVAGSNGAERNGAEQARKAV</sequence>
<keyword evidence="7 10" id="KW-0472">Membrane</keyword>
<feature type="compositionally biased region" description="Basic and acidic residues" evidence="9">
    <location>
        <begin position="331"/>
        <end position="340"/>
    </location>
</feature>
<dbReference type="EMBL" id="CP003493">
    <property type="protein sequence ID" value="AFV88302.1"/>
    <property type="molecule type" value="Genomic_DNA"/>
</dbReference>
<dbReference type="FunFam" id="3.90.550.10:FF:000079">
    <property type="entry name" value="Probable glycosyl transferase"/>
    <property type="match status" value="1"/>
</dbReference>
<dbReference type="HOGENOM" id="CLU_033536_0_1_11"/>
<feature type="transmembrane region" description="Helical" evidence="10">
    <location>
        <begin position="228"/>
        <end position="249"/>
    </location>
</feature>
<evidence type="ECO:0000256" key="6">
    <source>
        <dbReference type="ARBA" id="ARBA00022989"/>
    </source>
</evidence>
<dbReference type="RefSeq" id="WP_015069217.1">
    <property type="nucleotide sequence ID" value="NC_019395.1"/>
</dbReference>
<dbReference type="EC" id="2.4.1.83" evidence="12"/>
<dbReference type="PANTHER" id="PTHR48090">
    <property type="entry name" value="UNDECAPRENYL-PHOSPHATE 4-DEOXY-4-FORMAMIDO-L-ARABINOSE TRANSFERASE-RELATED"/>
    <property type="match status" value="1"/>
</dbReference>
<name>K7S169_ACIA4</name>
<evidence type="ECO:0000256" key="2">
    <source>
        <dbReference type="ARBA" id="ARBA00022475"/>
    </source>
</evidence>
<dbReference type="STRING" id="1171373.PACID_04610"/>
<evidence type="ECO:0000256" key="10">
    <source>
        <dbReference type="SAM" id="Phobius"/>
    </source>
</evidence>
<dbReference type="KEGG" id="pbo:PACID_04610"/>
<dbReference type="InterPro" id="IPR050256">
    <property type="entry name" value="Glycosyltransferase_2"/>
</dbReference>
<comment type="similarity">
    <text evidence="8">Belongs to the glycosyltransferase 2 family. GtrB subfamily.</text>
</comment>
<evidence type="ECO:0000313" key="12">
    <source>
        <dbReference type="EMBL" id="AFV88302.1"/>
    </source>
</evidence>
<protein>
    <submittedName>
        <fullName evidence="12">Dolichol-phosphate mannosyltransferase</fullName>
        <ecNumber evidence="12">2.4.1.83</ecNumber>
    </submittedName>
</protein>
<proteinExistence type="inferred from homology"/>
<evidence type="ECO:0000256" key="5">
    <source>
        <dbReference type="ARBA" id="ARBA00022692"/>
    </source>
</evidence>
<dbReference type="InterPro" id="IPR001173">
    <property type="entry name" value="Glyco_trans_2-like"/>
</dbReference>
<gene>
    <name evidence="12" type="ordered locus">PACID_04610</name>
</gene>
<dbReference type="AlphaFoldDB" id="K7S169"/>
<reference evidence="12 13" key="1">
    <citation type="journal article" date="2012" name="BMC Genomics">
        <title>The genome sequence of Propionibacterium acidipropionici provides insights into its biotechnological and industrial potential.</title>
        <authorList>
            <person name="Parizzi L.P."/>
            <person name="Grassi M.C."/>
            <person name="Llerena L.A."/>
            <person name="Carazzolle M.F."/>
            <person name="Queiroz V.L."/>
            <person name="Lunardi I."/>
            <person name="Zeidler A.F."/>
            <person name="Teixeira P.J."/>
            <person name="Mieczkowski P."/>
            <person name="Rincones J."/>
            <person name="Pereira G.A."/>
        </authorList>
    </citation>
    <scope>NUCLEOTIDE SEQUENCE [LARGE SCALE GENOMIC DNA]</scope>
    <source>
        <strain evidence="13">ATCC 4875 / DSM 20272 / JCM 6432 / NBRC 12425 / NCIMB 8070</strain>
    </source>
</reference>
<dbReference type="Pfam" id="PF00535">
    <property type="entry name" value="Glycos_transf_2"/>
    <property type="match status" value="1"/>
</dbReference>
<keyword evidence="4 12" id="KW-0808">Transferase</keyword>
<keyword evidence="5 10" id="KW-0812">Transmembrane</keyword>
<dbReference type="PATRIC" id="fig|1171373.8.peg.465"/>
<evidence type="ECO:0000313" key="13">
    <source>
        <dbReference type="Proteomes" id="UP000000214"/>
    </source>
</evidence>
<dbReference type="GO" id="GO:0004582">
    <property type="term" value="F:dolichyl-phosphate beta-D-mannosyltransferase activity"/>
    <property type="evidence" value="ECO:0007669"/>
    <property type="project" value="UniProtKB-EC"/>
</dbReference>
<evidence type="ECO:0000256" key="4">
    <source>
        <dbReference type="ARBA" id="ARBA00022679"/>
    </source>
</evidence>
<dbReference type="Gene3D" id="3.90.550.10">
    <property type="entry name" value="Spore Coat Polysaccharide Biosynthesis Protein SpsA, Chain A"/>
    <property type="match status" value="1"/>
</dbReference>
<dbReference type="InterPro" id="IPR029044">
    <property type="entry name" value="Nucleotide-diphossugar_trans"/>
</dbReference>
<comment type="subcellular location">
    <subcellularLocation>
        <location evidence="1">Cell membrane</location>
        <topology evidence="1">Multi-pass membrane protein</topology>
    </subcellularLocation>
</comment>
<dbReference type="Proteomes" id="UP000000214">
    <property type="component" value="Chromosome"/>
</dbReference>
<evidence type="ECO:0000259" key="11">
    <source>
        <dbReference type="Pfam" id="PF00535"/>
    </source>
</evidence>
<dbReference type="PANTHER" id="PTHR48090:SF1">
    <property type="entry name" value="PROPHAGE BACTOPRENOL GLUCOSYL TRANSFERASE HOMOLOG"/>
    <property type="match status" value="1"/>
</dbReference>
<evidence type="ECO:0000256" key="3">
    <source>
        <dbReference type="ARBA" id="ARBA00022676"/>
    </source>
</evidence>
<keyword evidence="3 12" id="KW-0328">Glycosyltransferase</keyword>
<feature type="domain" description="Glycosyltransferase 2-like" evidence="11">
    <location>
        <begin position="5"/>
        <end position="165"/>
    </location>
</feature>
<organism evidence="12 13">
    <name type="scientific">Acidipropionibacterium acidipropionici (strain ATCC 4875 / DSM 20272 / JCM 6432 / NBRC 12425 / NCIMB 8070 / 4)</name>
    <name type="common">Propionibacterium acidipropionici</name>
    <dbReference type="NCBI Taxonomy" id="1171373"/>
    <lineage>
        <taxon>Bacteria</taxon>
        <taxon>Bacillati</taxon>
        <taxon>Actinomycetota</taxon>
        <taxon>Actinomycetes</taxon>
        <taxon>Propionibacteriales</taxon>
        <taxon>Propionibacteriaceae</taxon>
        <taxon>Acidipropionibacterium</taxon>
    </lineage>
</organism>
<dbReference type="CDD" id="cd04187">
    <property type="entry name" value="DPM1_like_bac"/>
    <property type="match status" value="1"/>
</dbReference>
<keyword evidence="2" id="KW-1003">Cell membrane</keyword>
<keyword evidence="6 10" id="KW-1133">Transmembrane helix</keyword>
<accession>K7S169</accession>
<evidence type="ECO:0000256" key="7">
    <source>
        <dbReference type="ARBA" id="ARBA00023136"/>
    </source>
</evidence>
<dbReference type="SUPFAM" id="SSF53448">
    <property type="entry name" value="Nucleotide-diphospho-sugar transferases"/>
    <property type="match status" value="1"/>
</dbReference>
<evidence type="ECO:0000256" key="9">
    <source>
        <dbReference type="SAM" id="MobiDB-lite"/>
    </source>
</evidence>
<dbReference type="eggNOG" id="COG0463">
    <property type="taxonomic scope" value="Bacteria"/>
</dbReference>
<feature type="region of interest" description="Disordered" evidence="9">
    <location>
        <begin position="312"/>
        <end position="340"/>
    </location>
</feature>
<evidence type="ECO:0000256" key="8">
    <source>
        <dbReference type="ARBA" id="ARBA00038152"/>
    </source>
</evidence>
<evidence type="ECO:0000256" key="1">
    <source>
        <dbReference type="ARBA" id="ARBA00004651"/>
    </source>
</evidence>